<feature type="region of interest" description="Disordered" evidence="1">
    <location>
        <begin position="15"/>
        <end position="43"/>
    </location>
</feature>
<accession>A0A024GMN0</accession>
<comment type="caution">
    <text evidence="2">The sequence shown here is derived from an EMBL/GenBank/DDBJ whole genome shotgun (WGS) entry which is preliminary data.</text>
</comment>
<dbReference type="Proteomes" id="UP000053237">
    <property type="component" value="Unassembled WGS sequence"/>
</dbReference>
<organism evidence="2 3">
    <name type="scientific">Albugo candida</name>
    <dbReference type="NCBI Taxonomy" id="65357"/>
    <lineage>
        <taxon>Eukaryota</taxon>
        <taxon>Sar</taxon>
        <taxon>Stramenopiles</taxon>
        <taxon>Oomycota</taxon>
        <taxon>Peronosporomycetes</taxon>
        <taxon>Albuginales</taxon>
        <taxon>Albuginaceae</taxon>
        <taxon>Albugo</taxon>
    </lineage>
</organism>
<evidence type="ECO:0000256" key="1">
    <source>
        <dbReference type="SAM" id="MobiDB-lite"/>
    </source>
</evidence>
<evidence type="ECO:0000313" key="2">
    <source>
        <dbReference type="EMBL" id="CCI47959.1"/>
    </source>
</evidence>
<protein>
    <submittedName>
        <fullName evidence="2">Uncharacterized protein</fullName>
    </submittedName>
</protein>
<reference evidence="2 3" key="1">
    <citation type="submission" date="2012-05" db="EMBL/GenBank/DDBJ databases">
        <title>Recombination and specialization in a pathogen metapopulation.</title>
        <authorList>
            <person name="Gardiner A."/>
            <person name="Kemen E."/>
            <person name="Schultz-Larsen T."/>
            <person name="MacLean D."/>
            <person name="Van Oosterhout C."/>
            <person name="Jones J.D.G."/>
        </authorList>
    </citation>
    <scope>NUCLEOTIDE SEQUENCE [LARGE SCALE GENOMIC DNA]</scope>
    <source>
        <strain evidence="2 3">Ac Nc2</strain>
    </source>
</reference>
<dbReference type="AlphaFoldDB" id="A0A024GMN0"/>
<feature type="compositionally biased region" description="Basic residues" evidence="1">
    <location>
        <begin position="16"/>
        <end position="41"/>
    </location>
</feature>
<keyword evidence="3" id="KW-1185">Reference proteome</keyword>
<feature type="compositionally biased region" description="Polar residues" evidence="1">
    <location>
        <begin position="95"/>
        <end position="109"/>
    </location>
</feature>
<dbReference type="EMBL" id="CAIX01000196">
    <property type="protein sequence ID" value="CCI47959.1"/>
    <property type="molecule type" value="Genomic_DNA"/>
</dbReference>
<feature type="region of interest" description="Disordered" evidence="1">
    <location>
        <begin position="77"/>
        <end position="123"/>
    </location>
</feature>
<name>A0A024GMN0_9STRA</name>
<dbReference type="InParanoid" id="A0A024GMN0"/>
<gene>
    <name evidence="2" type="ORF">BN9_090020</name>
</gene>
<sequence length="186" mass="21017">MDAAQKLTLPLDALIQHKKSIRSRHKATKPSRKQPKRRTNVKKTVVVPVSSKMRARANLADASLKRQAVVNKRRKGLEIAQGNQKQNKMPKVSAKWSSQLHRSAKNSSEAKLPPKKPLKTHPSDLLDVSNIQRHFKTHPKKFDLPEGTNLRITIEYVNGINTPPFSSHNLYFSLKKVQPVVGTTKK</sequence>
<evidence type="ECO:0000313" key="3">
    <source>
        <dbReference type="Proteomes" id="UP000053237"/>
    </source>
</evidence>
<proteinExistence type="predicted"/>
<dbReference type="OrthoDB" id="69560at2759"/>